<protein>
    <submittedName>
        <fullName evidence="3">Glucose 1-dehydrogenase</fullName>
        <ecNumber evidence="3">1.1.1.119</ecNumber>
    </submittedName>
</protein>
<evidence type="ECO:0000313" key="3">
    <source>
        <dbReference type="EMBL" id="CAB3727196.1"/>
    </source>
</evidence>
<sequence length="255" mass="26689">MGNSLAGQRVMVVGGNSGMGLAVSARLMKMHCQVLIVGRSRDKLEAAREQLRALGDKAPKQAPAFNDPILLQADVSDEAQVQQLFEASGPVDHVICTAADIRGAYELLPQLPLDALDRAIRSKVIAPILLAKHGAPRMPAHGSITLTSGIAAYRPRPKGVAVAAINAALEGVVRAMAVELAPLRINAVSPGWVRTPIWNDVAGADSESLLAAMAERLPVGRVGTGDDIADAIVFLLGNGYTTGTVLHVDGGHRLV</sequence>
<dbReference type="InterPro" id="IPR051122">
    <property type="entry name" value="SDR_DHRS6-like"/>
</dbReference>
<organism evidence="3 4">
    <name type="scientific">Achromobacter deleyi</name>
    <dbReference type="NCBI Taxonomy" id="1353891"/>
    <lineage>
        <taxon>Bacteria</taxon>
        <taxon>Pseudomonadati</taxon>
        <taxon>Pseudomonadota</taxon>
        <taxon>Betaproteobacteria</taxon>
        <taxon>Burkholderiales</taxon>
        <taxon>Alcaligenaceae</taxon>
        <taxon>Achromobacter</taxon>
    </lineage>
</organism>
<dbReference type="InterPro" id="IPR002347">
    <property type="entry name" value="SDR_fam"/>
</dbReference>
<dbReference type="SUPFAM" id="SSF51735">
    <property type="entry name" value="NAD(P)-binding Rossmann-fold domains"/>
    <property type="match status" value="1"/>
</dbReference>
<dbReference type="Pfam" id="PF13561">
    <property type="entry name" value="adh_short_C2"/>
    <property type="match status" value="1"/>
</dbReference>
<gene>
    <name evidence="3" type="ORF">LMG3458_04502</name>
</gene>
<dbReference type="EMBL" id="CADIJO010000018">
    <property type="protein sequence ID" value="CAB3727196.1"/>
    <property type="molecule type" value="Genomic_DNA"/>
</dbReference>
<reference evidence="3 4" key="1">
    <citation type="submission" date="2020-04" db="EMBL/GenBank/DDBJ databases">
        <authorList>
            <person name="De Canck E."/>
        </authorList>
    </citation>
    <scope>NUCLEOTIDE SEQUENCE [LARGE SCALE GENOMIC DNA]</scope>
    <source>
        <strain evidence="3 4">LMG 3458</strain>
    </source>
</reference>
<dbReference type="PANTHER" id="PTHR43477">
    <property type="entry name" value="DIHYDROANTICAPSIN 7-DEHYDROGENASE"/>
    <property type="match status" value="1"/>
</dbReference>
<evidence type="ECO:0000256" key="2">
    <source>
        <dbReference type="ARBA" id="ARBA00023002"/>
    </source>
</evidence>
<name>A0A6S7AN29_9BURK</name>
<comment type="similarity">
    <text evidence="1">Belongs to the short-chain dehydrogenases/reductases (SDR) family.</text>
</comment>
<dbReference type="CDD" id="cd11731">
    <property type="entry name" value="Lin1944_like_SDR_c"/>
    <property type="match status" value="1"/>
</dbReference>
<dbReference type="RefSeq" id="WP_175216527.1">
    <property type="nucleotide sequence ID" value="NZ_CADIJO010000018.1"/>
</dbReference>
<evidence type="ECO:0000256" key="1">
    <source>
        <dbReference type="ARBA" id="ARBA00006484"/>
    </source>
</evidence>
<dbReference type="EC" id="1.1.1.119" evidence="3"/>
<evidence type="ECO:0000313" key="4">
    <source>
        <dbReference type="Proteomes" id="UP000494111"/>
    </source>
</evidence>
<dbReference type="PANTHER" id="PTHR43477:SF1">
    <property type="entry name" value="DIHYDROANTICAPSIN 7-DEHYDROGENASE"/>
    <property type="match status" value="1"/>
</dbReference>
<keyword evidence="2 3" id="KW-0560">Oxidoreductase</keyword>
<dbReference type="GO" id="GO:0047935">
    <property type="term" value="F:glucose 1-dehydrogenase (NADP+) activity"/>
    <property type="evidence" value="ECO:0007669"/>
    <property type="project" value="UniProtKB-EC"/>
</dbReference>
<dbReference type="InterPro" id="IPR036291">
    <property type="entry name" value="NAD(P)-bd_dom_sf"/>
</dbReference>
<dbReference type="PRINTS" id="PR00081">
    <property type="entry name" value="GDHRDH"/>
</dbReference>
<proteinExistence type="inferred from homology"/>
<dbReference type="Proteomes" id="UP000494111">
    <property type="component" value="Unassembled WGS sequence"/>
</dbReference>
<dbReference type="AlphaFoldDB" id="A0A6S7AN29"/>
<dbReference type="Gene3D" id="3.40.50.720">
    <property type="entry name" value="NAD(P)-binding Rossmann-like Domain"/>
    <property type="match status" value="1"/>
</dbReference>
<accession>A0A6S7AN29</accession>
<dbReference type="NCBIfam" id="NF005449">
    <property type="entry name" value="PRK07041.1"/>
    <property type="match status" value="1"/>
</dbReference>